<feature type="region of interest" description="Disordered" evidence="10">
    <location>
        <begin position="302"/>
        <end position="462"/>
    </location>
</feature>
<dbReference type="FunFam" id="3.30.50.10:FF:000058">
    <property type="entry name" value="Nuclear Hormone Receptor family"/>
    <property type="match status" value="1"/>
</dbReference>
<dbReference type="PRINTS" id="PR00047">
    <property type="entry name" value="STROIDFINGER"/>
</dbReference>
<dbReference type="Gene3D" id="3.30.50.10">
    <property type="entry name" value="Erythroid Transcription Factor GATA-1, subunit A"/>
    <property type="match status" value="1"/>
</dbReference>
<keyword evidence="2 9" id="KW-0863">Zinc-finger</keyword>
<keyword evidence="13" id="KW-1185">Reference proteome</keyword>
<dbReference type="PROSITE" id="PS51030">
    <property type="entry name" value="NUCLEAR_REC_DBD_2"/>
    <property type="match status" value="1"/>
</dbReference>
<gene>
    <name evidence="14" type="primary">LOC115224585</name>
</gene>
<feature type="compositionally biased region" description="Polar residues" evidence="10">
    <location>
        <begin position="443"/>
        <end position="461"/>
    </location>
</feature>
<sequence>MSYEAHIVTPEQRLLQRKKTSNHRAQISGHEINNIVGLANELEKSLLQVKELHEKNLTVKTLSKILATKNSCAALSDVQYLRIFQDFASAFSILVINSYLYSKFFELLTLTNCLNINLEHQVFTKLSLRSSPCKKTDALCLVCGDRASGKHYGVLSCDGCRGFFKRSIRRNLDYVCKENGSCVVDVARRNQCQACRFKKCLEMKMNRDAVQHERAPRSYQQRYSGPEEIRRHNEENQVPFVPLTKILDHPRLDYAQFHQYSTPVTLHPELPGYNPGQVFQPITIQLADQNSRAATAAFLHPHHHHHPSHLPHHYPNHLLQPGTTPSGEIGFRPAIVKIPSGEPNIRGTGGGGGGGAGGGGDGERGGGGNNSGGGGGGSGGSGTGSGGGGGGSRNENSNVDCTIKENCSSRVSGECSTPTHLKREKTESDSTESSGGTSQENSVSTTTSIHPPTTLNGNQPQAFPYKMIPASAVNMNPSSYQPPFGMLANPLAGGDQHFYVNNSGVESVYETAARLLFMSVKWARNIPSFLQQPFRDQAILLEESWSELFILSTSQWSMPIDIASLLTANGWSLDTQHAEKTAFMMTQLRLLQDIINRCNELHVDATEYACLKAITLFRPEVRGLRDSKQVDRLQDQAQLMLSDYTSRHHSSMQPRFGKLLLLLPSIRMINPRSLEELFFRRMIGNIPIERLLCDMFKSS</sequence>
<evidence type="ECO:0000256" key="6">
    <source>
        <dbReference type="ARBA" id="ARBA00023163"/>
    </source>
</evidence>
<dbReference type="SMART" id="SM00430">
    <property type="entry name" value="HOLI"/>
    <property type="match status" value="1"/>
</dbReference>
<dbReference type="RefSeq" id="XP_036356624.1">
    <property type="nucleotide sequence ID" value="XM_036500731.1"/>
</dbReference>
<feature type="domain" description="NR LBD" evidence="12">
    <location>
        <begin position="438"/>
        <end position="699"/>
    </location>
</feature>
<keyword evidence="5 9" id="KW-0238">DNA-binding</keyword>
<keyword evidence="1 9" id="KW-0479">Metal-binding</keyword>
<evidence type="ECO:0000256" key="7">
    <source>
        <dbReference type="ARBA" id="ARBA00023170"/>
    </source>
</evidence>
<dbReference type="CDD" id="cd07164">
    <property type="entry name" value="NR_DBD_PNR_like_1"/>
    <property type="match status" value="1"/>
</dbReference>
<dbReference type="PROSITE" id="PS00031">
    <property type="entry name" value="NUCLEAR_REC_DBD_1"/>
    <property type="match status" value="1"/>
</dbReference>
<dbReference type="AlphaFoldDB" id="A0A7E6EMU7"/>
<protein>
    <submittedName>
        <fullName evidence="14">Retinoic acid receptor RXR-beta-like</fullName>
    </submittedName>
</protein>
<dbReference type="InterPro" id="IPR001723">
    <property type="entry name" value="Nuclear_hrmn_rcpt"/>
</dbReference>
<dbReference type="PROSITE" id="PS51843">
    <property type="entry name" value="NR_LBD"/>
    <property type="match status" value="1"/>
</dbReference>
<dbReference type="Gene3D" id="1.10.565.10">
    <property type="entry name" value="Retinoid X Receptor"/>
    <property type="match status" value="1"/>
</dbReference>
<comment type="similarity">
    <text evidence="9">Belongs to the nuclear hormone receptor family.</text>
</comment>
<dbReference type="InterPro" id="IPR001628">
    <property type="entry name" value="Znf_hrmn_rcpt"/>
</dbReference>
<keyword evidence="8 9" id="KW-0539">Nucleus</keyword>
<dbReference type="GO" id="GO:0043565">
    <property type="term" value="F:sequence-specific DNA binding"/>
    <property type="evidence" value="ECO:0007669"/>
    <property type="project" value="InterPro"/>
</dbReference>
<accession>A0A7E6EMU7</accession>
<dbReference type="GO" id="GO:0008270">
    <property type="term" value="F:zinc ion binding"/>
    <property type="evidence" value="ECO:0007669"/>
    <property type="project" value="UniProtKB-KW"/>
</dbReference>
<comment type="subcellular location">
    <subcellularLocation>
        <location evidence="9">Nucleus</location>
    </subcellularLocation>
</comment>
<evidence type="ECO:0000256" key="2">
    <source>
        <dbReference type="ARBA" id="ARBA00022771"/>
    </source>
</evidence>
<dbReference type="SUPFAM" id="SSF48508">
    <property type="entry name" value="Nuclear receptor ligand-binding domain"/>
    <property type="match status" value="1"/>
</dbReference>
<feature type="compositionally biased region" description="Polar residues" evidence="10">
    <location>
        <begin position="405"/>
        <end position="419"/>
    </location>
</feature>
<evidence type="ECO:0000256" key="8">
    <source>
        <dbReference type="ARBA" id="ARBA00023242"/>
    </source>
</evidence>
<dbReference type="KEGG" id="osn:115224585"/>
<reference evidence="14" key="1">
    <citation type="submission" date="2025-08" db="UniProtKB">
        <authorList>
            <consortium name="RefSeq"/>
        </authorList>
    </citation>
    <scope>IDENTIFICATION</scope>
</reference>
<name>A0A7E6EMU7_9MOLL</name>
<evidence type="ECO:0000256" key="5">
    <source>
        <dbReference type="ARBA" id="ARBA00023125"/>
    </source>
</evidence>
<keyword evidence="4 9" id="KW-0805">Transcription regulation</keyword>
<keyword evidence="6 9" id="KW-0804">Transcription</keyword>
<evidence type="ECO:0000256" key="10">
    <source>
        <dbReference type="SAM" id="MobiDB-lite"/>
    </source>
</evidence>
<evidence type="ECO:0000259" key="12">
    <source>
        <dbReference type="PROSITE" id="PS51843"/>
    </source>
</evidence>
<dbReference type="InterPro" id="IPR035500">
    <property type="entry name" value="NHR-like_dom_sf"/>
</dbReference>
<dbReference type="Proteomes" id="UP000515154">
    <property type="component" value="Linkage group LG2"/>
</dbReference>
<dbReference type="InterPro" id="IPR050274">
    <property type="entry name" value="Nuclear_hormone_rcpt_NR2"/>
</dbReference>
<dbReference type="FunFam" id="1.10.565.10:FF:000011">
    <property type="entry name" value="Nuclear receptor subfamily 5, group A, member 2"/>
    <property type="match status" value="1"/>
</dbReference>
<evidence type="ECO:0000256" key="1">
    <source>
        <dbReference type="ARBA" id="ARBA00022723"/>
    </source>
</evidence>
<keyword evidence="7 9" id="KW-0675">Receptor</keyword>
<evidence type="ECO:0000313" key="14">
    <source>
        <dbReference type="RefSeq" id="XP_036356624.1"/>
    </source>
</evidence>
<dbReference type="Pfam" id="PF00104">
    <property type="entry name" value="Hormone_recep"/>
    <property type="match status" value="1"/>
</dbReference>
<evidence type="ECO:0000259" key="11">
    <source>
        <dbReference type="PROSITE" id="PS51030"/>
    </source>
</evidence>
<dbReference type="Pfam" id="PF00105">
    <property type="entry name" value="zf-C4"/>
    <property type="match status" value="1"/>
</dbReference>
<evidence type="ECO:0000256" key="3">
    <source>
        <dbReference type="ARBA" id="ARBA00022833"/>
    </source>
</evidence>
<dbReference type="InterPro" id="IPR000536">
    <property type="entry name" value="Nucl_hrmn_rcpt_lig-bd"/>
</dbReference>
<feature type="compositionally biased region" description="Gly residues" evidence="10">
    <location>
        <begin position="347"/>
        <end position="392"/>
    </location>
</feature>
<evidence type="ECO:0000256" key="9">
    <source>
        <dbReference type="RuleBase" id="RU004334"/>
    </source>
</evidence>
<dbReference type="GO" id="GO:0005634">
    <property type="term" value="C:nucleus"/>
    <property type="evidence" value="ECO:0007669"/>
    <property type="project" value="UniProtKB-SubCell"/>
</dbReference>
<dbReference type="SUPFAM" id="SSF57716">
    <property type="entry name" value="Glucocorticoid receptor-like (DNA-binding domain)"/>
    <property type="match status" value="1"/>
</dbReference>
<proteinExistence type="inferred from homology"/>
<dbReference type="PANTHER" id="PTHR24083">
    <property type="entry name" value="NUCLEAR HORMONE RECEPTOR"/>
    <property type="match status" value="1"/>
</dbReference>
<dbReference type="GO" id="GO:0003700">
    <property type="term" value="F:DNA-binding transcription factor activity"/>
    <property type="evidence" value="ECO:0007669"/>
    <property type="project" value="InterPro"/>
</dbReference>
<dbReference type="PRINTS" id="PR00398">
    <property type="entry name" value="STRDHORMONER"/>
</dbReference>
<dbReference type="InterPro" id="IPR013088">
    <property type="entry name" value="Znf_NHR/GATA"/>
</dbReference>
<evidence type="ECO:0000313" key="13">
    <source>
        <dbReference type="Proteomes" id="UP000515154"/>
    </source>
</evidence>
<organism evidence="13 14">
    <name type="scientific">Octopus sinensis</name>
    <name type="common">East Asian common octopus</name>
    <dbReference type="NCBI Taxonomy" id="2607531"/>
    <lineage>
        <taxon>Eukaryota</taxon>
        <taxon>Metazoa</taxon>
        <taxon>Spiralia</taxon>
        <taxon>Lophotrochozoa</taxon>
        <taxon>Mollusca</taxon>
        <taxon>Cephalopoda</taxon>
        <taxon>Coleoidea</taxon>
        <taxon>Octopodiformes</taxon>
        <taxon>Octopoda</taxon>
        <taxon>Incirrata</taxon>
        <taxon>Octopodidae</taxon>
        <taxon>Octopus</taxon>
    </lineage>
</organism>
<feature type="compositionally biased region" description="Basic residues" evidence="10">
    <location>
        <begin position="302"/>
        <end position="315"/>
    </location>
</feature>
<dbReference type="SMART" id="SM00399">
    <property type="entry name" value="ZnF_C4"/>
    <property type="match status" value="1"/>
</dbReference>
<keyword evidence="3 9" id="KW-0862">Zinc</keyword>
<evidence type="ECO:0000256" key="4">
    <source>
        <dbReference type="ARBA" id="ARBA00023015"/>
    </source>
</evidence>
<dbReference type="CDD" id="cd06950">
    <property type="entry name" value="NR_LBD_Tlx_PNR_like"/>
    <property type="match status" value="1"/>
</dbReference>
<feature type="domain" description="Nuclear receptor" evidence="11">
    <location>
        <begin position="137"/>
        <end position="212"/>
    </location>
</feature>
<feature type="compositionally biased region" description="Low complexity" evidence="10">
    <location>
        <begin position="431"/>
        <end position="442"/>
    </location>
</feature>